<reference evidence="3 4" key="1">
    <citation type="journal article" date="2021" name="Int. J. Syst. Evol. Microbiol.">
        <title>Steroidobacter gossypii sp. nov., isolated from soil of cotton cropping field.</title>
        <authorList>
            <person name="Huang R."/>
            <person name="Yang S."/>
            <person name="Zhen C."/>
            <person name="Liu W."/>
        </authorList>
    </citation>
    <scope>NUCLEOTIDE SEQUENCE [LARGE SCALE GENOMIC DNA]</scope>
    <source>
        <strain evidence="3 4">S1-65</strain>
    </source>
</reference>
<evidence type="ECO:0000313" key="4">
    <source>
        <dbReference type="Proteomes" id="UP000661077"/>
    </source>
</evidence>
<dbReference type="Pfam" id="PF00012">
    <property type="entry name" value="HSP70"/>
    <property type="match status" value="2"/>
</dbReference>
<dbReference type="EMBL" id="JAEVLS010000005">
    <property type="protein sequence ID" value="MBM0107345.1"/>
    <property type="molecule type" value="Genomic_DNA"/>
</dbReference>
<evidence type="ECO:0000313" key="3">
    <source>
        <dbReference type="EMBL" id="MBM0107345.1"/>
    </source>
</evidence>
<keyword evidence="4" id="KW-1185">Reference proteome</keyword>
<dbReference type="InterPro" id="IPR043129">
    <property type="entry name" value="ATPase_NBD"/>
</dbReference>
<keyword evidence="1" id="KW-0547">Nucleotide-binding</keyword>
<dbReference type="Proteomes" id="UP000661077">
    <property type="component" value="Unassembled WGS sequence"/>
</dbReference>
<sequence>MHPISIGVDFGTSNTVIAMVGADGSSAVMKVTSRLGENAALPSILCFRPAEPNPRERPISSAGADAVADYIARTGPARLVQSMKSFLGSRAFVDTKVFNHTYTLESLIGTLLQHLYDATGAREALQNAPLGIGRPIEFAGASPDDQLAQTRLKAAFAGAGREADRIGLEPEAAAYAFASRAEGRHLVLVADLGGGTSDFSIVEVDADGEQPKLTPLAQTGIGIAGDRFDYQIVHNAVCPALGMGSQFQPESKRLPIPLWIYANFSSWHQLSMMNNRQTLRHITEILRTAVDQQAFEGLVHVIRNEEGFTLFQAVSRVKQTLTAQASAQLSFKAGPVEIDRTVTRADFETWIADDLSRIEAVADEAVRTAGVKPADLTRVFMTGGTALVPAVRQLFARKFGADKLVGGDEFSSVAQGLALMGVPR</sequence>
<gene>
    <name evidence="3" type="ORF">JM946_21615</name>
</gene>
<organism evidence="3 4">
    <name type="scientific">Steroidobacter gossypii</name>
    <dbReference type="NCBI Taxonomy" id="2805490"/>
    <lineage>
        <taxon>Bacteria</taxon>
        <taxon>Pseudomonadati</taxon>
        <taxon>Pseudomonadota</taxon>
        <taxon>Gammaproteobacteria</taxon>
        <taxon>Steroidobacterales</taxon>
        <taxon>Steroidobacteraceae</taxon>
        <taxon>Steroidobacter</taxon>
    </lineage>
</organism>
<dbReference type="SUPFAM" id="SSF53067">
    <property type="entry name" value="Actin-like ATPase domain"/>
    <property type="match status" value="2"/>
</dbReference>
<keyword evidence="2" id="KW-0067">ATP-binding</keyword>
<comment type="caution">
    <text evidence="3">The sequence shown here is derived from an EMBL/GenBank/DDBJ whole genome shotgun (WGS) entry which is preliminary data.</text>
</comment>
<evidence type="ECO:0000256" key="2">
    <source>
        <dbReference type="ARBA" id="ARBA00022840"/>
    </source>
</evidence>
<proteinExistence type="predicted"/>
<evidence type="ECO:0000256" key="1">
    <source>
        <dbReference type="ARBA" id="ARBA00022741"/>
    </source>
</evidence>
<protein>
    <submittedName>
        <fullName evidence="3">Hsp70 family protein</fullName>
    </submittedName>
</protein>
<name>A0ABS1X283_9GAMM</name>
<dbReference type="PANTHER" id="PTHR42749">
    <property type="entry name" value="CELL SHAPE-DETERMINING PROTEIN MREB"/>
    <property type="match status" value="1"/>
</dbReference>
<dbReference type="RefSeq" id="WP_203169459.1">
    <property type="nucleotide sequence ID" value="NZ_JAEVLS010000005.1"/>
</dbReference>
<dbReference type="PANTHER" id="PTHR42749:SF1">
    <property type="entry name" value="CELL SHAPE-DETERMINING PROTEIN MREB"/>
    <property type="match status" value="1"/>
</dbReference>
<dbReference type="Gene3D" id="3.30.420.40">
    <property type="match status" value="2"/>
</dbReference>
<accession>A0ABS1X283</accession>
<dbReference type="InterPro" id="IPR013126">
    <property type="entry name" value="Hsp_70_fam"/>
</dbReference>